<dbReference type="PROSITE" id="PS51257">
    <property type="entry name" value="PROKAR_LIPOPROTEIN"/>
    <property type="match status" value="1"/>
</dbReference>
<evidence type="ECO:0008006" key="4">
    <source>
        <dbReference type="Google" id="ProtNLM"/>
    </source>
</evidence>
<dbReference type="RefSeq" id="WP_053936850.1">
    <property type="nucleotide sequence ID" value="NZ_LAQT01000003.1"/>
</dbReference>
<organism evidence="2 3">
    <name type="scientific">Amantichitinum ursilacus</name>
    <dbReference type="NCBI Taxonomy" id="857265"/>
    <lineage>
        <taxon>Bacteria</taxon>
        <taxon>Pseudomonadati</taxon>
        <taxon>Pseudomonadota</taxon>
        <taxon>Betaproteobacteria</taxon>
        <taxon>Neisseriales</taxon>
        <taxon>Chitinibacteraceae</taxon>
        <taxon>Amantichitinum</taxon>
    </lineage>
</organism>
<dbReference type="Proteomes" id="UP000037939">
    <property type="component" value="Unassembled WGS sequence"/>
</dbReference>
<accession>A0A0N0XMG7</accession>
<dbReference type="AlphaFoldDB" id="A0A0N0XMG7"/>
<comment type="caution">
    <text evidence="2">The sequence shown here is derived from an EMBL/GenBank/DDBJ whole genome shotgun (WGS) entry which is preliminary data.</text>
</comment>
<reference evidence="2 3" key="1">
    <citation type="submission" date="2015-07" db="EMBL/GenBank/DDBJ databases">
        <title>Draft genome sequence of the Amantichitinum ursilacus IGB-41, a new chitin-degrading bacterium.</title>
        <authorList>
            <person name="Kirstahler P."/>
            <person name="Guenther M."/>
            <person name="Grumaz C."/>
            <person name="Rupp S."/>
            <person name="Zibek S."/>
            <person name="Sohn K."/>
        </authorList>
    </citation>
    <scope>NUCLEOTIDE SEQUENCE [LARGE SCALE GENOMIC DNA]</scope>
    <source>
        <strain evidence="2 3">IGB-41</strain>
    </source>
</reference>
<evidence type="ECO:0000313" key="2">
    <source>
        <dbReference type="EMBL" id="KPC54148.1"/>
    </source>
</evidence>
<sequence length="138" mass="14912">MENTHKLTIALLMLLSAISGCTTMANAVPTIPDLINSNKFEGGDMKAVYAKFGKPQQVDKTADGQFVATWFYRSQYTLTDTANVVGAGPGGGVTITPTSNTRYYDKQCTVLVTYNSQNIVTHYKTVKNSPGSCNKFGV</sequence>
<gene>
    <name evidence="2" type="ORF">WG78_05845</name>
</gene>
<name>A0A0N0XMG7_9NEIS</name>
<keyword evidence="3" id="KW-1185">Reference proteome</keyword>
<proteinExistence type="predicted"/>
<evidence type="ECO:0000256" key="1">
    <source>
        <dbReference type="SAM" id="SignalP"/>
    </source>
</evidence>
<dbReference type="EMBL" id="LAQT01000003">
    <property type="protein sequence ID" value="KPC54148.1"/>
    <property type="molecule type" value="Genomic_DNA"/>
</dbReference>
<keyword evidence="1" id="KW-0732">Signal</keyword>
<protein>
    <recommendedName>
        <fullName evidence="4">Lipoprotein</fullName>
    </recommendedName>
</protein>
<feature type="chain" id="PRO_5005863377" description="Lipoprotein" evidence="1">
    <location>
        <begin position="28"/>
        <end position="138"/>
    </location>
</feature>
<evidence type="ECO:0000313" key="3">
    <source>
        <dbReference type="Proteomes" id="UP000037939"/>
    </source>
</evidence>
<feature type="signal peptide" evidence="1">
    <location>
        <begin position="1"/>
        <end position="27"/>
    </location>
</feature>